<dbReference type="PROSITE" id="PS00675">
    <property type="entry name" value="SIGMA54_INTERACT_1"/>
    <property type="match status" value="1"/>
</dbReference>
<dbReference type="SUPFAM" id="SSF55785">
    <property type="entry name" value="PYP-like sensor domain (PAS domain)"/>
    <property type="match status" value="1"/>
</dbReference>
<dbReference type="InterPro" id="IPR009057">
    <property type="entry name" value="Homeodomain-like_sf"/>
</dbReference>
<protein>
    <submittedName>
        <fullName evidence="8">Arginine utilization regulatory protein</fullName>
    </submittedName>
</protein>
<dbReference type="GO" id="GO:0005524">
    <property type="term" value="F:ATP binding"/>
    <property type="evidence" value="ECO:0007669"/>
    <property type="project" value="UniProtKB-KW"/>
</dbReference>
<dbReference type="InterPro" id="IPR025662">
    <property type="entry name" value="Sigma_54_int_dom_ATP-bd_1"/>
</dbReference>
<dbReference type="PROSITE" id="PS50045">
    <property type="entry name" value="SIGMA54_INTERACT_4"/>
    <property type="match status" value="1"/>
</dbReference>
<dbReference type="InterPro" id="IPR000014">
    <property type="entry name" value="PAS"/>
</dbReference>
<dbReference type="PRINTS" id="PR01590">
    <property type="entry name" value="HTHFIS"/>
</dbReference>
<dbReference type="AlphaFoldDB" id="A0A1G9DTK6"/>
<name>A0A1G9DTK6_9FIRM</name>
<gene>
    <name evidence="8" type="ORF">SAMN05660472_01730</name>
</gene>
<dbReference type="FunFam" id="3.40.50.300:FF:000006">
    <property type="entry name" value="DNA-binding transcriptional regulator NtrC"/>
    <property type="match status" value="1"/>
</dbReference>
<evidence type="ECO:0000313" key="9">
    <source>
        <dbReference type="Proteomes" id="UP000198718"/>
    </source>
</evidence>
<dbReference type="Gene3D" id="1.10.8.60">
    <property type="match status" value="1"/>
</dbReference>
<dbReference type="InterPro" id="IPR002078">
    <property type="entry name" value="Sigma_54_int"/>
</dbReference>
<dbReference type="SMART" id="SM00382">
    <property type="entry name" value="AAA"/>
    <property type="match status" value="1"/>
</dbReference>
<feature type="domain" description="Sigma-54 factor interaction" evidence="6">
    <location>
        <begin position="157"/>
        <end position="385"/>
    </location>
</feature>
<keyword evidence="4" id="KW-0238">DNA-binding</keyword>
<dbReference type="InterPro" id="IPR003593">
    <property type="entry name" value="AAA+_ATPase"/>
</dbReference>
<evidence type="ECO:0000313" key="8">
    <source>
        <dbReference type="EMBL" id="SDK67213.1"/>
    </source>
</evidence>
<organism evidence="8 9">
    <name type="scientific">Natronincola ferrireducens</name>
    <dbReference type="NCBI Taxonomy" id="393762"/>
    <lineage>
        <taxon>Bacteria</taxon>
        <taxon>Bacillati</taxon>
        <taxon>Bacillota</taxon>
        <taxon>Clostridia</taxon>
        <taxon>Peptostreptococcales</taxon>
        <taxon>Natronincolaceae</taxon>
        <taxon>Natronincola</taxon>
    </lineage>
</organism>
<dbReference type="InterPro" id="IPR025944">
    <property type="entry name" value="Sigma_54_int_dom_CS"/>
</dbReference>
<evidence type="ECO:0000259" key="7">
    <source>
        <dbReference type="PROSITE" id="PS50112"/>
    </source>
</evidence>
<dbReference type="Gene3D" id="1.10.10.60">
    <property type="entry name" value="Homeodomain-like"/>
    <property type="match status" value="1"/>
</dbReference>
<dbReference type="Gene3D" id="3.30.450.20">
    <property type="entry name" value="PAS domain"/>
    <property type="match status" value="1"/>
</dbReference>
<dbReference type="PROSITE" id="PS50112">
    <property type="entry name" value="PAS"/>
    <property type="match status" value="1"/>
</dbReference>
<dbReference type="PROSITE" id="PS00676">
    <property type="entry name" value="SIGMA54_INTERACT_2"/>
    <property type="match status" value="1"/>
</dbReference>
<dbReference type="NCBIfam" id="TIGR00229">
    <property type="entry name" value="sensory_box"/>
    <property type="match status" value="1"/>
</dbReference>
<dbReference type="PANTHER" id="PTHR32071:SF74">
    <property type="entry name" value="TRANSCRIPTIONAL ACTIVATOR ROCR"/>
    <property type="match status" value="1"/>
</dbReference>
<dbReference type="CDD" id="cd00130">
    <property type="entry name" value="PAS"/>
    <property type="match status" value="1"/>
</dbReference>
<dbReference type="GO" id="GO:0043565">
    <property type="term" value="F:sequence-specific DNA binding"/>
    <property type="evidence" value="ECO:0007669"/>
    <property type="project" value="InterPro"/>
</dbReference>
<dbReference type="Pfam" id="PF00158">
    <property type="entry name" value="Sigma54_activat"/>
    <property type="match status" value="1"/>
</dbReference>
<dbReference type="SUPFAM" id="SSF52540">
    <property type="entry name" value="P-loop containing nucleoside triphosphate hydrolases"/>
    <property type="match status" value="1"/>
</dbReference>
<sequence>MIPIDKADSDFLYNNIIENIDIGIRVIDKDGKIVYCNEKAGEIFEIHPTKAVGKHLLDLHDELGEYTSTLLKCMRSRIRIKNKTKVHFKSNGESIYLVVTNIPIIEKGNIIGAIEYVKTKDSFGDLLDRISKTDTNSLGSKLIKVLPRNKYYGFEDFLTIEKDLIGLLEKAKKMAILDYNVLIYGETGTGKEILSQSIHLNSKRNHNKFVAQNCAAIPETLLESIFFGTEAGSFTGAITKPGLFEEANGGTLLLDELNSLPTYLQAKLLRVLEEKRIRRVGGKNDIDLNVRVICTTNEKPEQLIKEGRLREDLYYRLGPIYLNIPPLRERKSDIDYLTRVFMKRESKALKVLEPQVSVEVKKIFRDYHWPGNVRELKNVISLILMDAYGAKQVEIEHIPEAMSRQVLVNSEINFDLNETTYQDRINEFERRIIKKALEITNGNVTEASKLLGVKRQTLQYKIKKMSIE</sequence>
<keyword evidence="9" id="KW-1185">Reference proteome</keyword>
<evidence type="ECO:0000256" key="3">
    <source>
        <dbReference type="ARBA" id="ARBA00023015"/>
    </source>
</evidence>
<dbReference type="InterPro" id="IPR013767">
    <property type="entry name" value="PAS_fold"/>
</dbReference>
<dbReference type="InterPro" id="IPR002197">
    <property type="entry name" value="HTH_Fis"/>
</dbReference>
<keyword evidence="2" id="KW-0067">ATP-binding</keyword>
<dbReference type="Pfam" id="PF00989">
    <property type="entry name" value="PAS"/>
    <property type="match status" value="1"/>
</dbReference>
<dbReference type="PROSITE" id="PS00688">
    <property type="entry name" value="SIGMA54_INTERACT_3"/>
    <property type="match status" value="1"/>
</dbReference>
<dbReference type="SUPFAM" id="SSF46689">
    <property type="entry name" value="Homeodomain-like"/>
    <property type="match status" value="1"/>
</dbReference>
<dbReference type="Proteomes" id="UP000198718">
    <property type="component" value="Unassembled WGS sequence"/>
</dbReference>
<evidence type="ECO:0000256" key="2">
    <source>
        <dbReference type="ARBA" id="ARBA00022840"/>
    </source>
</evidence>
<dbReference type="Pfam" id="PF02954">
    <property type="entry name" value="HTH_8"/>
    <property type="match status" value="1"/>
</dbReference>
<dbReference type="OrthoDB" id="9803970at2"/>
<dbReference type="InterPro" id="IPR025943">
    <property type="entry name" value="Sigma_54_int_dom_ATP-bd_2"/>
</dbReference>
<feature type="domain" description="PAS" evidence="7">
    <location>
        <begin position="9"/>
        <end position="57"/>
    </location>
</feature>
<evidence type="ECO:0000259" key="6">
    <source>
        <dbReference type="PROSITE" id="PS50045"/>
    </source>
</evidence>
<dbReference type="Gene3D" id="3.40.50.300">
    <property type="entry name" value="P-loop containing nucleotide triphosphate hydrolases"/>
    <property type="match status" value="1"/>
</dbReference>
<keyword evidence="3" id="KW-0805">Transcription regulation</keyword>
<dbReference type="RefSeq" id="WP_090553310.1">
    <property type="nucleotide sequence ID" value="NZ_FNFP01000003.1"/>
</dbReference>
<dbReference type="EMBL" id="FNFP01000003">
    <property type="protein sequence ID" value="SDK67213.1"/>
    <property type="molecule type" value="Genomic_DNA"/>
</dbReference>
<keyword evidence="5" id="KW-0804">Transcription</keyword>
<dbReference type="CDD" id="cd00009">
    <property type="entry name" value="AAA"/>
    <property type="match status" value="1"/>
</dbReference>
<keyword evidence="1" id="KW-0547">Nucleotide-binding</keyword>
<dbReference type="GO" id="GO:0006355">
    <property type="term" value="P:regulation of DNA-templated transcription"/>
    <property type="evidence" value="ECO:0007669"/>
    <property type="project" value="InterPro"/>
</dbReference>
<proteinExistence type="predicted"/>
<evidence type="ECO:0000256" key="5">
    <source>
        <dbReference type="ARBA" id="ARBA00023163"/>
    </source>
</evidence>
<dbReference type="STRING" id="393762.SAMN05660472_01730"/>
<dbReference type="Pfam" id="PF25601">
    <property type="entry name" value="AAA_lid_14"/>
    <property type="match status" value="1"/>
</dbReference>
<reference evidence="8 9" key="1">
    <citation type="submission" date="2016-10" db="EMBL/GenBank/DDBJ databases">
        <authorList>
            <person name="de Groot N.N."/>
        </authorList>
    </citation>
    <scope>NUCLEOTIDE SEQUENCE [LARGE SCALE GENOMIC DNA]</scope>
    <source>
        <strain evidence="8 9">DSM 18346</strain>
    </source>
</reference>
<dbReference type="PANTHER" id="PTHR32071">
    <property type="entry name" value="TRANSCRIPTIONAL REGULATORY PROTEIN"/>
    <property type="match status" value="1"/>
</dbReference>
<dbReference type="InterPro" id="IPR035965">
    <property type="entry name" value="PAS-like_dom_sf"/>
</dbReference>
<evidence type="ECO:0000256" key="4">
    <source>
        <dbReference type="ARBA" id="ARBA00023125"/>
    </source>
</evidence>
<dbReference type="SMART" id="SM00091">
    <property type="entry name" value="PAS"/>
    <property type="match status" value="1"/>
</dbReference>
<dbReference type="InterPro" id="IPR058031">
    <property type="entry name" value="AAA_lid_NorR"/>
</dbReference>
<dbReference type="InterPro" id="IPR027417">
    <property type="entry name" value="P-loop_NTPase"/>
</dbReference>
<accession>A0A1G9DTK6</accession>
<evidence type="ECO:0000256" key="1">
    <source>
        <dbReference type="ARBA" id="ARBA00022741"/>
    </source>
</evidence>